<dbReference type="Pfam" id="PF09774">
    <property type="entry name" value="MIX23"/>
    <property type="match status" value="1"/>
</dbReference>
<proteinExistence type="inferred from homology"/>
<dbReference type="EMBL" id="CALOZG010000042">
    <property type="protein sequence ID" value="CAH4035585.1"/>
    <property type="molecule type" value="Genomic_DNA"/>
</dbReference>
<accession>A0A9P0TPN0</accession>
<dbReference type="AlphaFoldDB" id="A0A9P0TPN0"/>
<organism evidence="4 5">
    <name type="scientific">Pieris brassicae</name>
    <name type="common">White butterfly</name>
    <name type="synonym">Large white butterfly</name>
    <dbReference type="NCBI Taxonomy" id="7116"/>
    <lineage>
        <taxon>Eukaryota</taxon>
        <taxon>Metazoa</taxon>
        <taxon>Ecdysozoa</taxon>
        <taxon>Arthropoda</taxon>
        <taxon>Hexapoda</taxon>
        <taxon>Insecta</taxon>
        <taxon>Pterygota</taxon>
        <taxon>Neoptera</taxon>
        <taxon>Endopterygota</taxon>
        <taxon>Lepidoptera</taxon>
        <taxon>Glossata</taxon>
        <taxon>Ditrysia</taxon>
        <taxon>Papilionoidea</taxon>
        <taxon>Pieridae</taxon>
        <taxon>Pierinae</taxon>
        <taxon>Pieris</taxon>
    </lineage>
</organism>
<evidence type="ECO:0000313" key="5">
    <source>
        <dbReference type="Proteomes" id="UP001152562"/>
    </source>
</evidence>
<comment type="similarity">
    <text evidence="1">Belongs to the MIX23 family.</text>
</comment>
<evidence type="ECO:0000256" key="2">
    <source>
        <dbReference type="ARBA" id="ARBA00024228"/>
    </source>
</evidence>
<keyword evidence="5" id="KW-1185">Reference proteome</keyword>
<comment type="caution">
    <text evidence="4">The sequence shown here is derived from an EMBL/GenBank/DDBJ whole genome shotgun (WGS) entry which is preliminary data.</text>
</comment>
<protein>
    <recommendedName>
        <fullName evidence="2">Protein MIX23</fullName>
    </recommendedName>
    <alternativeName>
        <fullName evidence="3">Coiled-coil domain-containing protein 58</fullName>
    </alternativeName>
</protein>
<dbReference type="PANTHER" id="PTHR31905:SF2">
    <property type="entry name" value="PROTEIN MIX23"/>
    <property type="match status" value="1"/>
</dbReference>
<evidence type="ECO:0000256" key="3">
    <source>
        <dbReference type="ARBA" id="ARBA00030733"/>
    </source>
</evidence>
<dbReference type="Proteomes" id="UP001152562">
    <property type="component" value="Unassembled WGS sequence"/>
</dbReference>
<dbReference type="PANTHER" id="PTHR31905">
    <property type="entry name" value="COILED-COIL DOMAIN-CONTAINING PROTEIN 58"/>
    <property type="match status" value="1"/>
</dbReference>
<dbReference type="OrthoDB" id="5593818at2759"/>
<reference evidence="4" key="1">
    <citation type="submission" date="2022-05" db="EMBL/GenBank/DDBJ databases">
        <authorList>
            <person name="Okamura Y."/>
        </authorList>
    </citation>
    <scope>NUCLEOTIDE SEQUENCE</scope>
</reference>
<name>A0A9P0TPN0_PIEBR</name>
<dbReference type="GO" id="GO:0005758">
    <property type="term" value="C:mitochondrial intermembrane space"/>
    <property type="evidence" value="ECO:0007669"/>
    <property type="project" value="InterPro"/>
</dbReference>
<gene>
    <name evidence="4" type="ORF">PIBRA_LOCUS11636</name>
</gene>
<evidence type="ECO:0000313" key="4">
    <source>
        <dbReference type="EMBL" id="CAH4035585.1"/>
    </source>
</evidence>
<sequence>MICPDFLEFQDIIKKMRILDDKIVYALNTSLPTESFQTKIDATSACQDLYEQIQKGHSEREKVIKNCIISSADTVKKLKIAKEQKPDDIDLLRNIKAEQRKLRLLQTELSVEEIIKEKTTKLFTEKCRNYFKPSY</sequence>
<dbReference type="InterPro" id="IPR019171">
    <property type="entry name" value="MIX23"/>
</dbReference>
<evidence type="ECO:0000256" key="1">
    <source>
        <dbReference type="ARBA" id="ARBA00024204"/>
    </source>
</evidence>